<dbReference type="Proteomes" id="UP001056120">
    <property type="component" value="Linkage Group LG04"/>
</dbReference>
<evidence type="ECO:0000313" key="1">
    <source>
        <dbReference type="EMBL" id="KAI3817530.1"/>
    </source>
</evidence>
<gene>
    <name evidence="1" type="ORF">L1987_11325</name>
</gene>
<reference evidence="2" key="1">
    <citation type="journal article" date="2022" name="Mol. Ecol. Resour.">
        <title>The genomes of chicory, endive, great burdock and yacon provide insights into Asteraceae palaeo-polyploidization history and plant inulin production.</title>
        <authorList>
            <person name="Fan W."/>
            <person name="Wang S."/>
            <person name="Wang H."/>
            <person name="Wang A."/>
            <person name="Jiang F."/>
            <person name="Liu H."/>
            <person name="Zhao H."/>
            <person name="Xu D."/>
            <person name="Zhang Y."/>
        </authorList>
    </citation>
    <scope>NUCLEOTIDE SEQUENCE [LARGE SCALE GENOMIC DNA]</scope>
    <source>
        <strain evidence="2">cv. Yunnan</strain>
    </source>
</reference>
<comment type="caution">
    <text evidence="1">The sequence shown here is derived from an EMBL/GenBank/DDBJ whole genome shotgun (WGS) entry which is preliminary data.</text>
</comment>
<sequence>MQSSSCNDTPLIISVLVLLSLLFSPTFSSNDFREENETSMKNMNMINARLRKINKPFVKSIKSPDGEIIDCVLFHLQPAFDIPELRAKMSLTLPELPKGHDHNAGNNPEIKQLWNSKGETCPNGTIPIRRTSGSDILRTISISKFRKQFSRKDIPAAPDHEHAIGYVKDGEFYGGKALLNVWRPNVTGNGFSLSQIWVIADVATHDANTVEAGWQVYPHVHKDSLPRLFTYWTPNGYRFGCYNLECPGFVQTNHKLSLGAAIDPISTYNGQQYDVAFMIWKDVKSGDWWLRVGSEVIGYWPATLFSDLRDHATSIQYGGEVYSEKSSKHTSNQMGSGHFPDEGLGKAAYARNLEVVDEMNNVNPVSEVGIFADKPNCYDVKSGYNAVWGNYIYFGGPGYNPKCL</sequence>
<name>A0ACB9JB76_9ASTR</name>
<accession>A0ACB9JB76</accession>
<protein>
    <submittedName>
        <fullName evidence="1">Uncharacterized protein</fullName>
    </submittedName>
</protein>
<proteinExistence type="predicted"/>
<keyword evidence="2" id="KW-1185">Reference proteome</keyword>
<organism evidence="1 2">
    <name type="scientific">Smallanthus sonchifolius</name>
    <dbReference type="NCBI Taxonomy" id="185202"/>
    <lineage>
        <taxon>Eukaryota</taxon>
        <taxon>Viridiplantae</taxon>
        <taxon>Streptophyta</taxon>
        <taxon>Embryophyta</taxon>
        <taxon>Tracheophyta</taxon>
        <taxon>Spermatophyta</taxon>
        <taxon>Magnoliopsida</taxon>
        <taxon>eudicotyledons</taxon>
        <taxon>Gunneridae</taxon>
        <taxon>Pentapetalae</taxon>
        <taxon>asterids</taxon>
        <taxon>campanulids</taxon>
        <taxon>Asterales</taxon>
        <taxon>Asteraceae</taxon>
        <taxon>Asteroideae</taxon>
        <taxon>Heliantheae alliance</taxon>
        <taxon>Millerieae</taxon>
        <taxon>Smallanthus</taxon>
    </lineage>
</organism>
<dbReference type="EMBL" id="CM042021">
    <property type="protein sequence ID" value="KAI3817530.1"/>
    <property type="molecule type" value="Genomic_DNA"/>
</dbReference>
<reference evidence="1 2" key="2">
    <citation type="journal article" date="2022" name="Mol. Ecol. Resour.">
        <title>The genomes of chicory, endive, great burdock and yacon provide insights into Asteraceae paleo-polyploidization history and plant inulin production.</title>
        <authorList>
            <person name="Fan W."/>
            <person name="Wang S."/>
            <person name="Wang H."/>
            <person name="Wang A."/>
            <person name="Jiang F."/>
            <person name="Liu H."/>
            <person name="Zhao H."/>
            <person name="Xu D."/>
            <person name="Zhang Y."/>
        </authorList>
    </citation>
    <scope>NUCLEOTIDE SEQUENCE [LARGE SCALE GENOMIC DNA]</scope>
    <source>
        <strain evidence="2">cv. Yunnan</strain>
        <tissue evidence="1">Leaves</tissue>
    </source>
</reference>
<evidence type="ECO:0000313" key="2">
    <source>
        <dbReference type="Proteomes" id="UP001056120"/>
    </source>
</evidence>